<evidence type="ECO:0000256" key="2">
    <source>
        <dbReference type="ARBA" id="ARBA00009263"/>
    </source>
</evidence>
<dbReference type="Gene3D" id="3.10.28.10">
    <property type="entry name" value="Homing endonucleases"/>
    <property type="match status" value="1"/>
</dbReference>
<dbReference type="InterPro" id="IPR030934">
    <property type="entry name" value="Intein_C"/>
</dbReference>
<keyword evidence="4" id="KW-0068">Autocatalytic cleavage</keyword>
<dbReference type="InterPro" id="IPR006142">
    <property type="entry name" value="INTEIN"/>
</dbReference>
<dbReference type="AlphaFoldDB" id="A0A2D2Q2V2"/>
<dbReference type="GO" id="GO:0008446">
    <property type="term" value="F:GDP-mannose 4,6-dehydratase activity"/>
    <property type="evidence" value="ECO:0007669"/>
    <property type="project" value="UniProtKB-EC"/>
</dbReference>
<keyword evidence="6" id="KW-0651">Protein splicing</keyword>
<reference evidence="10" key="2">
    <citation type="journal article" date="2022" name="Front. Microbiol.">
        <title>Comparative Genomic Analysis Revealed Distinct Molecular Components and Organization of CO2-Concentrating Mechanism in Thermophilic Cyanobacteria.</title>
        <authorList>
            <person name="Tang J."/>
            <person name="Zhou H."/>
            <person name="Yao D."/>
            <person name="Riaz S."/>
            <person name="You D."/>
            <person name="Klepacz-Smolka A."/>
            <person name="Daroch M."/>
        </authorList>
    </citation>
    <scope>NUCLEOTIDE SEQUENCE [LARGE SCALE GENOMIC DNA]</scope>
    <source>
        <strain evidence="10">PCC 6715</strain>
    </source>
</reference>
<dbReference type="SUPFAM" id="SSF51294">
    <property type="entry name" value="Hedgehog/intein (Hint) domain"/>
    <property type="match status" value="1"/>
</dbReference>
<reference evidence="9 10" key="1">
    <citation type="submission" date="2016-11" db="EMBL/GenBank/DDBJ databases">
        <title>Complete genome sequence of thermophilic cyanobacteria strain Synechococcus sp. PCC6715.</title>
        <authorList>
            <person name="Tang J."/>
            <person name="Daroch M."/>
            <person name="Liang Y."/>
            <person name="Jiang D."/>
            <person name="Shah M."/>
        </authorList>
    </citation>
    <scope>NUCLEOTIDE SEQUENCE [LARGE SCALE GENOMIC DNA]</scope>
    <source>
        <strain evidence="9 10">PCC 6715</strain>
    </source>
</reference>
<evidence type="ECO:0000256" key="4">
    <source>
        <dbReference type="ARBA" id="ARBA00022813"/>
    </source>
</evidence>
<dbReference type="GO" id="GO:0042351">
    <property type="term" value="P:'de novo' GDP-L-fucose biosynthetic process"/>
    <property type="evidence" value="ECO:0007669"/>
    <property type="project" value="TreeGrafter"/>
</dbReference>
<dbReference type="GO" id="GO:0004519">
    <property type="term" value="F:endonuclease activity"/>
    <property type="evidence" value="ECO:0007669"/>
    <property type="project" value="InterPro"/>
</dbReference>
<gene>
    <name evidence="9" type="ORF">BRW62_08300</name>
</gene>
<evidence type="ECO:0000256" key="1">
    <source>
        <dbReference type="ARBA" id="ARBA00001937"/>
    </source>
</evidence>
<dbReference type="InterPro" id="IPR036844">
    <property type="entry name" value="Hint_dom_sf"/>
</dbReference>
<dbReference type="EMBL" id="CP018092">
    <property type="protein sequence ID" value="ATS18749.1"/>
    <property type="molecule type" value="Genomic_DNA"/>
</dbReference>
<dbReference type="GO" id="GO:0016539">
    <property type="term" value="P:intein-mediated protein splicing"/>
    <property type="evidence" value="ECO:0007669"/>
    <property type="project" value="InterPro"/>
</dbReference>
<keyword evidence="10" id="KW-1185">Reference proteome</keyword>
<dbReference type="SUPFAM" id="SSF55608">
    <property type="entry name" value="Homing endonucleases"/>
    <property type="match status" value="1"/>
</dbReference>
<proteinExistence type="inferred from homology"/>
<keyword evidence="5" id="KW-0521">NADP</keyword>
<dbReference type="EC" id="4.2.1.47" evidence="3"/>
<dbReference type="CDD" id="cd05260">
    <property type="entry name" value="GDP_MD_SDR_e"/>
    <property type="match status" value="1"/>
</dbReference>
<comment type="similarity">
    <text evidence="2">Belongs to the NAD(P)-dependent epimerase/dehydratase family. GDP-mannose 4,6-dehydratase subfamily.</text>
</comment>
<dbReference type="InterPro" id="IPR006368">
    <property type="entry name" value="GDP_Man_deHydtase"/>
</dbReference>
<dbReference type="PANTHER" id="PTHR43715:SF1">
    <property type="entry name" value="GDP-MANNOSE 4,6 DEHYDRATASE"/>
    <property type="match status" value="1"/>
</dbReference>
<dbReference type="PROSITE" id="PS50818">
    <property type="entry name" value="INTEIN_C_TER"/>
    <property type="match status" value="1"/>
</dbReference>
<keyword evidence="7" id="KW-0456">Lyase</keyword>
<evidence type="ECO:0000256" key="3">
    <source>
        <dbReference type="ARBA" id="ARBA00011989"/>
    </source>
</evidence>
<organism evidence="9 10">
    <name type="scientific">Parathermosynechococcus lividus PCC 6715</name>
    <dbReference type="NCBI Taxonomy" id="1917166"/>
    <lineage>
        <taxon>Bacteria</taxon>
        <taxon>Bacillati</taxon>
        <taxon>Cyanobacteriota</taxon>
        <taxon>Cyanophyceae</taxon>
        <taxon>Acaryochloridales</taxon>
        <taxon>Thermosynechococcaceae</taxon>
        <taxon>Parathermosynechococcus</taxon>
    </lineage>
</organism>
<dbReference type="PRINTS" id="PR00379">
    <property type="entry name" value="INTEIN"/>
</dbReference>
<protein>
    <recommendedName>
        <fullName evidence="3">GDP-mannose 4,6-dehydratase</fullName>
        <ecNumber evidence="3">4.2.1.47</ecNumber>
    </recommendedName>
</protein>
<dbReference type="InterPro" id="IPR016040">
    <property type="entry name" value="NAD(P)-bd_dom"/>
</dbReference>
<dbReference type="InterPro" id="IPR036291">
    <property type="entry name" value="NAD(P)-bd_dom_sf"/>
</dbReference>
<evidence type="ECO:0000256" key="7">
    <source>
        <dbReference type="ARBA" id="ARBA00023239"/>
    </source>
</evidence>
<name>A0A2D2Q2V2_PARLV</name>
<dbReference type="Pfam" id="PF16363">
    <property type="entry name" value="GDP_Man_Dehyd"/>
    <property type="match status" value="2"/>
</dbReference>
<dbReference type="Proteomes" id="UP000231057">
    <property type="component" value="Chromosome"/>
</dbReference>
<evidence type="ECO:0000256" key="6">
    <source>
        <dbReference type="ARBA" id="ARBA00023000"/>
    </source>
</evidence>
<evidence type="ECO:0000256" key="5">
    <source>
        <dbReference type="ARBA" id="ARBA00022857"/>
    </source>
</evidence>
<dbReference type="Gene3D" id="3.40.50.720">
    <property type="entry name" value="NAD(P)-binding Rossmann-like Domain"/>
    <property type="match status" value="2"/>
</dbReference>
<dbReference type="InterPro" id="IPR027434">
    <property type="entry name" value="Homing_endonucl"/>
</dbReference>
<dbReference type="SUPFAM" id="SSF51735">
    <property type="entry name" value="NAD(P)-binding Rossmann-fold domains"/>
    <property type="match status" value="2"/>
</dbReference>
<dbReference type="PROSITE" id="PS50819">
    <property type="entry name" value="INTEIN_ENDONUCLEASE"/>
    <property type="match status" value="1"/>
</dbReference>
<evidence type="ECO:0000313" key="10">
    <source>
        <dbReference type="Proteomes" id="UP000231057"/>
    </source>
</evidence>
<accession>A0A2D2Q2V2</accession>
<dbReference type="FunFam" id="3.40.50.720:FF:000102">
    <property type="entry name" value="GDP-mannose 4,6-dehydratase"/>
    <property type="match status" value="1"/>
</dbReference>
<dbReference type="InterPro" id="IPR004042">
    <property type="entry name" value="Intein_endonuc_central"/>
</dbReference>
<feature type="domain" description="DOD-type homing endonuclease" evidence="8">
    <location>
        <begin position="321"/>
        <end position="460"/>
    </location>
</feature>
<dbReference type="Gene3D" id="3.90.25.10">
    <property type="entry name" value="UDP-galactose 4-epimerase, domain 1"/>
    <property type="match status" value="1"/>
</dbReference>
<evidence type="ECO:0000259" key="8">
    <source>
        <dbReference type="PROSITE" id="PS50819"/>
    </source>
</evidence>
<sequence>MGDRKRALITGITGQDGSYLSELLLEKGYEVHGVIRRTSTFNTDRIDHIYVDPHQETARLRLHYGDLTDGGTLRRIIELSQPDEIYNLGAQSHVRVSFDAPQYTVETVAMGTLRLLEAIREYQDRTGNAVRFYQAGSSEMFGLVQEVPQRETTPFYPRSPYACAKVYAHWQTVNYREAYNLFACNGILFNHECIPLNTPLIVRINGTLNVVTPRELIPLRRKGPNVQHFDLVGVEVWDGRDWTAVVAITATKRRQDDPDHELLAIHGRGGVVTCTAHHTLIRSDETECRADSLQIGDTLLLAESMPPTPAWTAVTPEMGEFLGLMAADGYIPSGDRTVIQFTNNDPKLQQRIAELWSRLFLGNARFSTGTSEFDCHPVGQTYLSGSGQATVKWLRSQLYSDDGLKRVPPIILNANPEIQAAFLGGYYAGDGLKAGNGESIRTNSPLLAQGLYWLYAHQGRTASVYLEQRHGRSYYQLNLSTAQPLGEKGQHLRQPAAEIRKIDAAAIEDDEWVVDLATQSGRFVAGVGCVVVHNSPRRGETFVTRKITRAVARIVAGLQDKLYLGNLDAQRDWGYAKDYVRAMWLMLQHPQPDDYVVATGETHSVREFLELAFGHVGLNWQDYVEFDPRYLRPTEVDLLLGDPTKAKTLLGWQPSVTFPELVALMVQADLHAVGLSSDAPQSTSETVLDVVANRQAISKAD</sequence>
<evidence type="ECO:0000313" key="9">
    <source>
        <dbReference type="EMBL" id="ATS18749.1"/>
    </source>
</evidence>
<comment type="cofactor">
    <cofactor evidence="1">
        <name>NADP(+)</name>
        <dbReference type="ChEBI" id="CHEBI:58349"/>
    </cofactor>
</comment>
<dbReference type="PANTHER" id="PTHR43715">
    <property type="entry name" value="GDP-MANNOSE 4,6-DEHYDRATASE"/>
    <property type="match status" value="1"/>
</dbReference>
<dbReference type="KEGG" id="slw:BRW62_08300"/>